<dbReference type="PROSITE" id="PS50801">
    <property type="entry name" value="STAS"/>
    <property type="match status" value="1"/>
</dbReference>
<dbReference type="InterPro" id="IPR003658">
    <property type="entry name" value="Anti-sigma_ant"/>
</dbReference>
<dbReference type="PANTHER" id="PTHR33495:SF2">
    <property type="entry name" value="ANTI-SIGMA FACTOR ANTAGONIST TM_1081-RELATED"/>
    <property type="match status" value="1"/>
</dbReference>
<evidence type="ECO:0000259" key="3">
    <source>
        <dbReference type="PROSITE" id="PS50801"/>
    </source>
</evidence>
<protein>
    <recommendedName>
        <fullName evidence="2">Anti-sigma factor antagonist</fullName>
    </recommendedName>
</protein>
<dbReference type="EMBL" id="CP053452">
    <property type="protein sequence ID" value="QJW99173.1"/>
    <property type="molecule type" value="Genomic_DNA"/>
</dbReference>
<organism evidence="4 5">
    <name type="scientific">Frigoriglobus tundricola</name>
    <dbReference type="NCBI Taxonomy" id="2774151"/>
    <lineage>
        <taxon>Bacteria</taxon>
        <taxon>Pseudomonadati</taxon>
        <taxon>Planctomycetota</taxon>
        <taxon>Planctomycetia</taxon>
        <taxon>Gemmatales</taxon>
        <taxon>Gemmataceae</taxon>
        <taxon>Frigoriglobus</taxon>
    </lineage>
</organism>
<dbReference type="Proteomes" id="UP000503447">
    <property type="component" value="Chromosome"/>
</dbReference>
<accession>A0A6M5Z146</accession>
<reference evidence="5" key="1">
    <citation type="submission" date="2020-05" db="EMBL/GenBank/DDBJ databases">
        <title>Frigoriglobus tundricola gen. nov., sp. nov., a psychrotolerant cellulolytic planctomycete of the family Gemmataceae with two divergent copies of 16S rRNA gene.</title>
        <authorList>
            <person name="Kulichevskaya I.S."/>
            <person name="Ivanova A.A."/>
            <person name="Naumoff D.G."/>
            <person name="Beletsky A.V."/>
            <person name="Rijpstra W.I.C."/>
            <person name="Sinninghe Damste J.S."/>
            <person name="Mardanov A.V."/>
            <person name="Ravin N.V."/>
            <person name="Dedysh S.N."/>
        </authorList>
    </citation>
    <scope>NUCLEOTIDE SEQUENCE [LARGE SCALE GENOMIC DNA]</scope>
    <source>
        <strain evidence="5">PL17</strain>
    </source>
</reference>
<dbReference type="InterPro" id="IPR002645">
    <property type="entry name" value="STAS_dom"/>
</dbReference>
<dbReference type="CDD" id="cd07043">
    <property type="entry name" value="STAS_anti-anti-sigma_factors"/>
    <property type="match status" value="1"/>
</dbReference>
<evidence type="ECO:0000313" key="5">
    <source>
        <dbReference type="Proteomes" id="UP000503447"/>
    </source>
</evidence>
<gene>
    <name evidence="4" type="ORF">FTUN_6773</name>
</gene>
<dbReference type="Pfam" id="PF01740">
    <property type="entry name" value="STAS"/>
    <property type="match status" value="1"/>
</dbReference>
<evidence type="ECO:0000256" key="1">
    <source>
        <dbReference type="ARBA" id="ARBA00009013"/>
    </source>
</evidence>
<dbReference type="KEGG" id="ftj:FTUN_6773"/>
<name>A0A6M5Z146_9BACT</name>
<evidence type="ECO:0000256" key="2">
    <source>
        <dbReference type="RuleBase" id="RU003749"/>
    </source>
</evidence>
<comment type="similarity">
    <text evidence="1 2">Belongs to the anti-sigma-factor antagonist family.</text>
</comment>
<keyword evidence="5" id="KW-1185">Reference proteome</keyword>
<feature type="domain" description="STAS" evidence="3">
    <location>
        <begin position="30"/>
        <end position="122"/>
    </location>
</feature>
<dbReference type="NCBIfam" id="TIGR00377">
    <property type="entry name" value="ant_ant_sig"/>
    <property type="match status" value="1"/>
</dbReference>
<evidence type="ECO:0000313" key="4">
    <source>
        <dbReference type="EMBL" id="QJW99173.1"/>
    </source>
</evidence>
<dbReference type="PANTHER" id="PTHR33495">
    <property type="entry name" value="ANTI-SIGMA FACTOR ANTAGONIST TM_1081-RELATED-RELATED"/>
    <property type="match status" value="1"/>
</dbReference>
<dbReference type="InterPro" id="IPR036513">
    <property type="entry name" value="STAS_dom_sf"/>
</dbReference>
<dbReference type="RefSeq" id="WP_171474186.1">
    <property type="nucleotide sequence ID" value="NZ_CP053452.2"/>
</dbReference>
<dbReference type="GO" id="GO:0043856">
    <property type="term" value="F:anti-sigma factor antagonist activity"/>
    <property type="evidence" value="ECO:0007669"/>
    <property type="project" value="InterPro"/>
</dbReference>
<dbReference type="SUPFAM" id="SSF52091">
    <property type="entry name" value="SpoIIaa-like"/>
    <property type="match status" value="1"/>
</dbReference>
<dbReference type="AlphaFoldDB" id="A0A6M5Z146"/>
<dbReference type="Gene3D" id="3.30.750.24">
    <property type="entry name" value="STAS domain"/>
    <property type="match status" value="1"/>
</dbReference>
<sequence length="122" mass="13812">MASQTPRRRRLEVEDIGDIAVVNFVDKKILDEQNIQMIGDDLFRLVDELGRRKVLLNFGNVEFMSSAALGKLITLHRKLQAVQGKLVLCKIAKDILDVFKITKLDRILTITTDEQSGLQSFA</sequence>
<proteinExistence type="inferred from homology"/>